<reference evidence="2" key="2">
    <citation type="submission" date="2020-05" db="UniProtKB">
        <authorList>
            <consortium name="EnsemblMetazoa"/>
        </authorList>
    </citation>
    <scope>IDENTIFICATION</scope>
    <source>
        <strain evidence="2">IAEA</strain>
    </source>
</reference>
<dbReference type="EnsemblMetazoa" id="GBRI028369-RA">
    <property type="protein sequence ID" value="GBRI028369-PA"/>
    <property type="gene ID" value="GBRI028369"/>
</dbReference>
<dbReference type="Proteomes" id="UP000091820">
    <property type="component" value="Unassembled WGS sequence"/>
</dbReference>
<keyword evidence="1" id="KW-0472">Membrane</keyword>
<sequence>MDLESSKSGSDINNYNAFNLIVSQSQFEEQNLFCEQLTYNDNIDEDNNRRFSKSLVCRFFHDNDPMTFKTIVNARLFVYYISLISLTEARAHYVRWYSGILYLTFDLCYSSNNDNNDNMFLQLCVTVHVCVVIILYYNTTYSLGIVENVIDNLQLEINLIYKYESLLWKKKYYEDANNHQ</sequence>
<feature type="transmembrane region" description="Helical" evidence="1">
    <location>
        <begin position="119"/>
        <end position="137"/>
    </location>
</feature>
<dbReference type="AlphaFoldDB" id="A0A1A9WQM0"/>
<reference evidence="3" key="1">
    <citation type="submission" date="2014-03" db="EMBL/GenBank/DDBJ databases">
        <authorList>
            <person name="Aksoy S."/>
            <person name="Warren W."/>
            <person name="Wilson R.K."/>
        </authorList>
    </citation>
    <scope>NUCLEOTIDE SEQUENCE [LARGE SCALE GENOMIC DNA]</scope>
    <source>
        <strain evidence="3">IAEA</strain>
    </source>
</reference>
<feature type="transmembrane region" description="Helical" evidence="1">
    <location>
        <begin position="76"/>
        <end position="93"/>
    </location>
</feature>
<evidence type="ECO:0000313" key="3">
    <source>
        <dbReference type="Proteomes" id="UP000091820"/>
    </source>
</evidence>
<name>A0A1A9WQM0_9MUSC</name>
<protein>
    <submittedName>
        <fullName evidence="2">Uncharacterized protein</fullName>
    </submittedName>
</protein>
<keyword evidence="1" id="KW-0812">Transmembrane</keyword>
<evidence type="ECO:0000313" key="2">
    <source>
        <dbReference type="EnsemblMetazoa" id="GBRI028369-PA"/>
    </source>
</evidence>
<proteinExistence type="predicted"/>
<evidence type="ECO:0000256" key="1">
    <source>
        <dbReference type="SAM" id="Phobius"/>
    </source>
</evidence>
<accession>A0A1A9WQM0</accession>
<dbReference type="VEuPathDB" id="VectorBase:GBRI028369"/>
<organism evidence="2 3">
    <name type="scientific">Glossina brevipalpis</name>
    <dbReference type="NCBI Taxonomy" id="37001"/>
    <lineage>
        <taxon>Eukaryota</taxon>
        <taxon>Metazoa</taxon>
        <taxon>Ecdysozoa</taxon>
        <taxon>Arthropoda</taxon>
        <taxon>Hexapoda</taxon>
        <taxon>Insecta</taxon>
        <taxon>Pterygota</taxon>
        <taxon>Neoptera</taxon>
        <taxon>Endopterygota</taxon>
        <taxon>Diptera</taxon>
        <taxon>Brachycera</taxon>
        <taxon>Muscomorpha</taxon>
        <taxon>Hippoboscoidea</taxon>
        <taxon>Glossinidae</taxon>
        <taxon>Glossina</taxon>
    </lineage>
</organism>
<keyword evidence="1" id="KW-1133">Transmembrane helix</keyword>
<keyword evidence="3" id="KW-1185">Reference proteome</keyword>